<dbReference type="CDD" id="cd00761">
    <property type="entry name" value="Glyco_tranf_GTA_type"/>
    <property type="match status" value="1"/>
</dbReference>
<dbReference type="Pfam" id="PF00535">
    <property type="entry name" value="Glycos_transf_2"/>
    <property type="match status" value="1"/>
</dbReference>
<evidence type="ECO:0000313" key="3">
    <source>
        <dbReference type="Proteomes" id="UP000310168"/>
    </source>
</evidence>
<dbReference type="RefSeq" id="WP_137999181.1">
    <property type="nucleotide sequence ID" value="NZ_SJDU01000425.1"/>
</dbReference>
<name>A0ABY2TN25_9SPIR</name>
<comment type="caution">
    <text evidence="2">The sequence shown here is derived from an EMBL/GenBank/DDBJ whole genome shotgun (WGS) entry which is preliminary data.</text>
</comment>
<accession>A0ABY2TN25</accession>
<dbReference type="Proteomes" id="UP000310168">
    <property type="component" value="Unassembled WGS sequence"/>
</dbReference>
<dbReference type="InterPro" id="IPR001173">
    <property type="entry name" value="Glyco_trans_2-like"/>
</dbReference>
<dbReference type="PANTHER" id="PTHR43685">
    <property type="entry name" value="GLYCOSYLTRANSFERASE"/>
    <property type="match status" value="1"/>
</dbReference>
<dbReference type="Gene3D" id="3.90.550.10">
    <property type="entry name" value="Spore Coat Polysaccharide Biosynthesis Protein SpsA, Chain A"/>
    <property type="match status" value="1"/>
</dbReference>
<gene>
    <name evidence="2" type="ORF">EZH24_11160</name>
</gene>
<dbReference type="InterPro" id="IPR029044">
    <property type="entry name" value="Nucleotide-diphossugar_trans"/>
</dbReference>
<evidence type="ECO:0000259" key="1">
    <source>
        <dbReference type="Pfam" id="PF00535"/>
    </source>
</evidence>
<reference evidence="2 3" key="1">
    <citation type="journal article" date="2019" name="Anaerobe">
        <title>Brachyspira catarrhinii sp. nov., an anaerobic intestinal spirochaete isolated from vervet monkeys may have been misidentified as Brachyspira aalborgi in previous studies.</title>
        <authorList>
            <person name="Phillips N.D."/>
            <person name="La T."/>
            <person name="Hampson D.J."/>
        </authorList>
    </citation>
    <scope>NUCLEOTIDE SEQUENCE [LARGE SCALE GENOMIC DNA]</scope>
    <source>
        <strain evidence="2 3">Z12</strain>
    </source>
</reference>
<dbReference type="PANTHER" id="PTHR43685:SF2">
    <property type="entry name" value="GLYCOSYLTRANSFERASE 2-LIKE DOMAIN-CONTAINING PROTEIN"/>
    <property type="match status" value="1"/>
</dbReference>
<sequence length="111" mass="13130">MNNNMKISVIVPSYNSERYISRCLNSLINQTYKNLEIIIIDDYSTDNSCKIIEEFQKKYNNIIFLKNEENKKTFETRRIGMEAATGDYIGFCDADDFHEPYSFEYLLNLIQ</sequence>
<feature type="non-terminal residue" evidence="2">
    <location>
        <position position="111"/>
    </location>
</feature>
<dbReference type="SUPFAM" id="SSF53448">
    <property type="entry name" value="Nucleotide-diphospho-sugar transferases"/>
    <property type="match status" value="1"/>
</dbReference>
<organism evidence="2 3">
    <name type="scientific">Brachyspira catarrhinii</name>
    <dbReference type="NCBI Taxonomy" id="2528966"/>
    <lineage>
        <taxon>Bacteria</taxon>
        <taxon>Pseudomonadati</taxon>
        <taxon>Spirochaetota</taxon>
        <taxon>Spirochaetia</taxon>
        <taxon>Brachyspirales</taxon>
        <taxon>Brachyspiraceae</taxon>
        <taxon>Brachyspira</taxon>
    </lineage>
</organism>
<feature type="domain" description="Glycosyltransferase 2-like" evidence="1">
    <location>
        <begin position="8"/>
        <end position="110"/>
    </location>
</feature>
<dbReference type="EMBL" id="SJDU01000425">
    <property type="protein sequence ID" value="TKZ29207.1"/>
    <property type="molecule type" value="Genomic_DNA"/>
</dbReference>
<keyword evidence="3" id="KW-1185">Reference proteome</keyword>
<dbReference type="InterPro" id="IPR050834">
    <property type="entry name" value="Glycosyltransf_2"/>
</dbReference>
<protein>
    <submittedName>
        <fullName evidence="2">Glycosyltransferase family 2 protein</fullName>
    </submittedName>
</protein>
<proteinExistence type="predicted"/>
<evidence type="ECO:0000313" key="2">
    <source>
        <dbReference type="EMBL" id="TKZ29207.1"/>
    </source>
</evidence>